<feature type="chain" id="PRO_5038608726" evidence="1">
    <location>
        <begin position="26"/>
        <end position="213"/>
    </location>
</feature>
<name>U4TVF4_9LACO</name>
<gene>
    <name evidence="2" type="ORF">L248_2766</name>
</gene>
<dbReference type="Proteomes" id="UP000030647">
    <property type="component" value="Unassembled WGS sequence"/>
</dbReference>
<protein>
    <submittedName>
        <fullName evidence="2">Uncharacterized protein</fullName>
    </submittedName>
</protein>
<organism evidence="2 3">
    <name type="scientific">Schleiferilactobacillus shenzhenensis LY-73</name>
    <dbReference type="NCBI Taxonomy" id="1231336"/>
    <lineage>
        <taxon>Bacteria</taxon>
        <taxon>Bacillati</taxon>
        <taxon>Bacillota</taxon>
        <taxon>Bacilli</taxon>
        <taxon>Lactobacillales</taxon>
        <taxon>Lactobacillaceae</taxon>
        <taxon>Schleiferilactobacillus</taxon>
    </lineage>
</organism>
<evidence type="ECO:0000313" key="2">
    <source>
        <dbReference type="EMBL" id="ERL65367.1"/>
    </source>
</evidence>
<dbReference type="STRING" id="1231336.L248_2766"/>
<evidence type="ECO:0000313" key="3">
    <source>
        <dbReference type="Proteomes" id="UP000030647"/>
    </source>
</evidence>
<dbReference type="RefSeq" id="WP_022529353.1">
    <property type="nucleotide sequence ID" value="NZ_KI271587.1"/>
</dbReference>
<evidence type="ECO:0000256" key="1">
    <source>
        <dbReference type="SAM" id="SignalP"/>
    </source>
</evidence>
<proteinExistence type="predicted"/>
<keyword evidence="1" id="KW-0732">Signal</keyword>
<accession>U4TVF4</accession>
<dbReference type="AlphaFoldDB" id="U4TVF4"/>
<reference evidence="3" key="1">
    <citation type="journal article" date="2013" name="Genome Announc.">
        <title>Whole-Genome Sequencing of Lactobacillus shenzhenensis Strain LY-73T.</title>
        <authorList>
            <person name="Lin Z."/>
            <person name="Liu Z."/>
            <person name="Yang R."/>
            <person name="Zou Y."/>
            <person name="Wan D."/>
            <person name="Chen J."/>
            <person name="Guo M."/>
            <person name="Zhao J."/>
            <person name="Fang C."/>
            <person name="Yang R."/>
            <person name="Liu F."/>
        </authorList>
    </citation>
    <scope>NUCLEOTIDE SEQUENCE [LARGE SCALE GENOMIC DNA]</scope>
    <source>
        <strain evidence="3">LY-73</strain>
    </source>
</reference>
<feature type="signal peptide" evidence="1">
    <location>
        <begin position="1"/>
        <end position="25"/>
    </location>
</feature>
<dbReference type="HOGENOM" id="CLU_1293045_0_0_9"/>
<dbReference type="EMBL" id="KI271587">
    <property type="protein sequence ID" value="ERL65367.1"/>
    <property type="molecule type" value="Genomic_DNA"/>
</dbReference>
<sequence>MKLIKSMIATSATALIIGTIAPTIAAADTATEQQATTENVKGGSKAVALTPQQKTIIDNAPVLSDARKQQMQYGESKTGEFSGSTYSYDWQFERNYYDGRATAREAAVAGDILSIAGLGVTGLSIVVKAAKIKAALGIAGVVLTGASGAAAIHDLVSDGYVSPYYVMRKRYVAPAGNGKVYIEDDYYMYEDSSYTKLAYAVKSSIPQQTVSIG</sequence>
<keyword evidence="3" id="KW-1185">Reference proteome</keyword>